<dbReference type="EMBL" id="JAQQWI010000018">
    <property type="protein sequence ID" value="KAK8000914.1"/>
    <property type="molecule type" value="Genomic_DNA"/>
</dbReference>
<evidence type="ECO:0000259" key="4">
    <source>
        <dbReference type="PROSITE" id="PS50222"/>
    </source>
</evidence>
<dbReference type="PROSITE" id="PS00018">
    <property type="entry name" value="EF_HAND_1"/>
    <property type="match status" value="2"/>
</dbReference>
<evidence type="ECO:0000256" key="3">
    <source>
        <dbReference type="ARBA" id="ARBA00022837"/>
    </source>
</evidence>
<dbReference type="PROSITE" id="PS50222">
    <property type="entry name" value="EF_HAND_2"/>
    <property type="match status" value="3"/>
</dbReference>
<dbReference type="InterPro" id="IPR002048">
    <property type="entry name" value="EF_hand_dom"/>
</dbReference>
<dbReference type="CDD" id="cd00051">
    <property type="entry name" value="EFh"/>
    <property type="match status" value="1"/>
</dbReference>
<reference evidence="5 6" key="1">
    <citation type="submission" date="2023-01" db="EMBL/GenBank/DDBJ databases">
        <title>Analysis of 21 Apiospora genomes using comparative genomics revels a genus with tremendous synthesis potential of carbohydrate active enzymes and secondary metabolites.</title>
        <authorList>
            <person name="Sorensen T."/>
        </authorList>
    </citation>
    <scope>NUCLEOTIDE SEQUENCE [LARGE SCALE GENOMIC DNA]</scope>
    <source>
        <strain evidence="5 6">CBS 20057</strain>
    </source>
</reference>
<evidence type="ECO:0000313" key="5">
    <source>
        <dbReference type="EMBL" id="KAK8000914.1"/>
    </source>
</evidence>
<dbReference type="InterPro" id="IPR018247">
    <property type="entry name" value="EF_Hand_1_Ca_BS"/>
</dbReference>
<accession>A0ABR1R704</accession>
<dbReference type="InterPro" id="IPR011992">
    <property type="entry name" value="EF-hand-dom_pair"/>
</dbReference>
<dbReference type="InterPro" id="IPR050230">
    <property type="entry name" value="CALM/Myosin/TropC-like"/>
</dbReference>
<comment type="caution">
    <text evidence="5">The sequence shown here is derived from an EMBL/GenBank/DDBJ whole genome shotgun (WGS) entry which is preliminary data.</text>
</comment>
<sequence length="164" mass="18441">MARVLSPEEIAVFKELFDSYDDDKGGNITVEEFAKVMSSSPGQQPTEAEVQQIIKEVDLDGDGTINFNEFITMMTGQPYPPVADPSEEWAKAWKEFEPSMNGSITQSQFRQLMANLVEPVTDVEVDRLVNNVDGEGKISYKDFEHFMKHRNEAGDVLEEQQSAS</sequence>
<dbReference type="SMART" id="SM00054">
    <property type="entry name" value="EFh"/>
    <property type="match status" value="3"/>
</dbReference>
<gene>
    <name evidence="5" type="ORF">PG991_013136</name>
</gene>
<keyword evidence="3" id="KW-0106">Calcium</keyword>
<keyword evidence="6" id="KW-1185">Reference proteome</keyword>
<dbReference type="Gene3D" id="1.10.238.10">
    <property type="entry name" value="EF-hand"/>
    <property type="match status" value="2"/>
</dbReference>
<keyword evidence="2" id="KW-0677">Repeat</keyword>
<protein>
    <recommendedName>
        <fullName evidence="1">Calmodulin</fullName>
    </recommendedName>
</protein>
<dbReference type="Proteomes" id="UP001396898">
    <property type="component" value="Unassembled WGS sequence"/>
</dbReference>
<feature type="domain" description="EF-hand" evidence="4">
    <location>
        <begin position="45"/>
        <end position="80"/>
    </location>
</feature>
<evidence type="ECO:0000313" key="6">
    <source>
        <dbReference type="Proteomes" id="UP001396898"/>
    </source>
</evidence>
<dbReference type="PANTHER" id="PTHR23048">
    <property type="entry name" value="MYOSIN LIGHT CHAIN 1, 3"/>
    <property type="match status" value="1"/>
</dbReference>
<feature type="domain" description="EF-hand" evidence="4">
    <location>
        <begin position="8"/>
        <end position="43"/>
    </location>
</feature>
<name>A0ABR1R704_9PEZI</name>
<evidence type="ECO:0000256" key="1">
    <source>
        <dbReference type="ARBA" id="ARBA00020786"/>
    </source>
</evidence>
<proteinExistence type="predicted"/>
<dbReference type="Pfam" id="PF13499">
    <property type="entry name" value="EF-hand_7"/>
    <property type="match status" value="2"/>
</dbReference>
<organism evidence="5 6">
    <name type="scientific">Apiospora marii</name>
    <dbReference type="NCBI Taxonomy" id="335849"/>
    <lineage>
        <taxon>Eukaryota</taxon>
        <taxon>Fungi</taxon>
        <taxon>Dikarya</taxon>
        <taxon>Ascomycota</taxon>
        <taxon>Pezizomycotina</taxon>
        <taxon>Sordariomycetes</taxon>
        <taxon>Xylariomycetidae</taxon>
        <taxon>Amphisphaeriales</taxon>
        <taxon>Apiosporaceae</taxon>
        <taxon>Apiospora</taxon>
    </lineage>
</organism>
<dbReference type="SUPFAM" id="SSF47473">
    <property type="entry name" value="EF-hand"/>
    <property type="match status" value="1"/>
</dbReference>
<feature type="domain" description="EF-hand" evidence="4">
    <location>
        <begin position="84"/>
        <end position="119"/>
    </location>
</feature>
<dbReference type="PANTHER" id="PTHR23048:SF0">
    <property type="entry name" value="CALMODULIN LIKE 3"/>
    <property type="match status" value="1"/>
</dbReference>
<evidence type="ECO:0000256" key="2">
    <source>
        <dbReference type="ARBA" id="ARBA00022737"/>
    </source>
</evidence>